<sequence length="31" mass="3660">MTQERQFYWSINCALICRGCIRAEGGLLKLW</sequence>
<reference evidence="1 2" key="1">
    <citation type="submission" date="2023-07" db="EMBL/GenBank/DDBJ databases">
        <title>Genomic Encyclopedia of Type Strains, Phase IV (KMG-IV): sequencing the most valuable type-strain genomes for metagenomic binning, comparative biology and taxonomic classification.</title>
        <authorList>
            <person name="Goeker M."/>
        </authorList>
    </citation>
    <scope>NUCLEOTIDE SEQUENCE [LARGE SCALE GENOMIC DNA]</scope>
    <source>
        <strain evidence="1 2">DSM 22170</strain>
    </source>
</reference>
<dbReference type="EMBL" id="JAVDQH010000001">
    <property type="protein sequence ID" value="MDR6242522.1"/>
    <property type="molecule type" value="Genomic_DNA"/>
</dbReference>
<gene>
    <name evidence="1" type="ORF">JOC58_000406</name>
</gene>
<keyword evidence="2" id="KW-1185">Reference proteome</keyword>
<organism evidence="1 2">
    <name type="scientific">Paenibacillus hunanensis</name>
    <dbReference type="NCBI Taxonomy" id="539262"/>
    <lineage>
        <taxon>Bacteria</taxon>
        <taxon>Bacillati</taxon>
        <taxon>Bacillota</taxon>
        <taxon>Bacilli</taxon>
        <taxon>Bacillales</taxon>
        <taxon>Paenibacillaceae</taxon>
        <taxon>Paenibacillus</taxon>
    </lineage>
</organism>
<evidence type="ECO:0000313" key="1">
    <source>
        <dbReference type="EMBL" id="MDR6242522.1"/>
    </source>
</evidence>
<evidence type="ECO:0000313" key="2">
    <source>
        <dbReference type="Proteomes" id="UP001185028"/>
    </source>
</evidence>
<protein>
    <submittedName>
        <fullName evidence="1">Uncharacterized protein</fullName>
    </submittedName>
</protein>
<proteinExistence type="predicted"/>
<accession>A0ABU1ITC9</accession>
<dbReference type="Proteomes" id="UP001185028">
    <property type="component" value="Unassembled WGS sequence"/>
</dbReference>
<comment type="caution">
    <text evidence="1">The sequence shown here is derived from an EMBL/GenBank/DDBJ whole genome shotgun (WGS) entry which is preliminary data.</text>
</comment>
<name>A0ABU1ITC9_9BACL</name>